<proteinExistence type="inferred from homology"/>
<evidence type="ECO:0000256" key="2">
    <source>
        <dbReference type="ARBA" id="ARBA00011322"/>
    </source>
</evidence>
<comment type="similarity">
    <text evidence="1">Belongs to the SMC family. SbcC subfamily.</text>
</comment>
<dbReference type="RefSeq" id="WP_176009229.1">
    <property type="nucleotide sequence ID" value="NZ_CP041372.2"/>
</dbReference>
<evidence type="ECO:0000313" key="7">
    <source>
        <dbReference type="Proteomes" id="UP000318138"/>
    </source>
</evidence>
<comment type="subunit">
    <text evidence="2">Heterodimer of SbcC and SbcD.</text>
</comment>
<dbReference type="Pfam" id="PF13555">
    <property type="entry name" value="AAA_29"/>
    <property type="match status" value="1"/>
</dbReference>
<evidence type="ECO:0000256" key="4">
    <source>
        <dbReference type="SAM" id="Coils"/>
    </source>
</evidence>
<organism evidence="6 7">
    <name type="scientific">Paenalkalicoccus suaedae</name>
    <dbReference type="NCBI Taxonomy" id="2592382"/>
    <lineage>
        <taxon>Bacteria</taxon>
        <taxon>Bacillati</taxon>
        <taxon>Bacillota</taxon>
        <taxon>Bacilli</taxon>
        <taxon>Bacillales</taxon>
        <taxon>Bacillaceae</taxon>
        <taxon>Paenalkalicoccus</taxon>
    </lineage>
</organism>
<dbReference type="PANTHER" id="PTHR32114">
    <property type="entry name" value="ABC TRANSPORTER ABCH.3"/>
    <property type="match status" value="1"/>
</dbReference>
<feature type="region of interest" description="Disordered" evidence="5">
    <location>
        <begin position="365"/>
        <end position="397"/>
    </location>
</feature>
<evidence type="ECO:0000313" key="6">
    <source>
        <dbReference type="EMBL" id="QKS71193.1"/>
    </source>
</evidence>
<reference evidence="7" key="1">
    <citation type="submission" date="2019-07" db="EMBL/GenBank/DDBJ databases">
        <title>Bacillus alkalisoli sp. nov. isolated from saline soil.</title>
        <authorList>
            <person name="Sun J.-Q."/>
            <person name="Xu L."/>
        </authorList>
    </citation>
    <scope>NUCLEOTIDE SEQUENCE [LARGE SCALE GENOMIC DNA]</scope>
    <source>
        <strain evidence="7">M4U3P1</strain>
    </source>
</reference>
<dbReference type="Proteomes" id="UP000318138">
    <property type="component" value="Chromosome"/>
</dbReference>
<dbReference type="EMBL" id="CP041372">
    <property type="protein sequence ID" value="QKS71193.1"/>
    <property type="molecule type" value="Genomic_DNA"/>
</dbReference>
<dbReference type="InterPro" id="IPR027417">
    <property type="entry name" value="P-loop_NTPase"/>
</dbReference>
<feature type="coiled-coil region" evidence="4">
    <location>
        <begin position="679"/>
        <end position="919"/>
    </location>
</feature>
<feature type="coiled-coil region" evidence="4">
    <location>
        <begin position="180"/>
        <end position="266"/>
    </location>
</feature>
<dbReference type="SUPFAM" id="SSF52540">
    <property type="entry name" value="P-loop containing nucleoside triphosphate hydrolases"/>
    <property type="match status" value="1"/>
</dbReference>
<keyword evidence="4" id="KW-0175">Coiled coil</keyword>
<gene>
    <name evidence="6" type="ORF">FLK61_31255</name>
</gene>
<protein>
    <recommendedName>
        <fullName evidence="3">Nuclease SbcCD subunit C</fullName>
    </recommendedName>
</protein>
<sequence>MRPLTLTIRGLHSFREEQTVDFEYLCEGGVFGIFGPTGSGKSTILDAMTLALYGKVERAPSNTQGILHHGENQLAVSLTFSLGSNTYKVERTYKRQKEDRLVGATARLVHVSDETIVLADKATDVTAHVQDLLGLSNDDFTRAVVLPQGKFAEFLSLKGTERRLMLQRLFHLEKYGDELNRKLRSKLSHEKSQIELIEREQQGLGEISEELMKEKQQELHLAVANRDKTQEQLAKQEGQVSNVQKKRTLSVELENLQEEQRVQIEKEQDMLVLKKELDTSKEANQYKDLVAALLKETAALSDMVQTEAKMKEVSKRHREEYKQAAEAFKRAEIEKEQEVPLKVLLAKLVEVEQIEKELVAKKRKLTDVEQEKKHSESHARELSEQLEKKKKDEEKYRQAQNSFKEKIADLRNAVTNRKEIEAAYEASLPISMQEKQVNQLRRDIPTAVTTTGEKVKQAETVLEEKKLESRNISAKLQYWYDGVKMMKRQLDDVMETYKAEKKEHELLHAVALVQSNLVEGEACPVCGSHEHHIRQEKDHFRSDERLDQDYSSELSQLTELSWSLEQLSNSLPYHSEEADSYAHNEIHYGSDTFKEDWASFIASLEAKLTTVRGVLEKGQAFVRSYTEFINEHKQLETAYDYEQKELLQKKTEAKEKEVEWEKMLAEWKSTYPAFSVESIGEERDRLREKQEQVDFLQARLDKSHQAIDDVAKEKTAITEELQQANRRQLEAEQAVKELDGAIKSAEENIYSVTSGKDLSAYKEETQQSLSQLERAFKQAYERSEMAKKALQETTSKLATIDARRQDIEERLSELKEKWEVAETSLSIEDVQRHAKEAQDIRELEATLRAFDEQVNQVKGRIQSLLDELEGGPVTEEELKLEVEKQKDLRDQAGEERERVGAITEVIKQMEARLERYRELEGQKGTHGELVEKLSKLDKVFRGKEFVEFIAEEQLHTISQIATDRLKQLTRGRYALEVDSSGGFIMRDDVNGGVKRSVTTLSGGETFLTSLALALALSTSIQLNGQHALEFFFLDEGFGTLDPDLLETVIHALEKLHTDRLSVGVISHVPELRERLPRKLIVTPGEASGRGTTVKLEEM</sequence>
<name>A0A859FCW7_9BACI</name>
<accession>A0A859FCW7</accession>
<dbReference type="Gene3D" id="3.40.50.300">
    <property type="entry name" value="P-loop containing nucleotide triphosphate hydrolases"/>
    <property type="match status" value="2"/>
</dbReference>
<dbReference type="Pfam" id="PF13558">
    <property type="entry name" value="SbcC_Walker_B"/>
    <property type="match status" value="1"/>
</dbReference>
<dbReference type="Gene3D" id="1.10.287.1490">
    <property type="match status" value="1"/>
</dbReference>
<dbReference type="AlphaFoldDB" id="A0A859FCW7"/>
<evidence type="ECO:0000256" key="5">
    <source>
        <dbReference type="SAM" id="MobiDB-lite"/>
    </source>
</evidence>
<evidence type="ECO:0000256" key="3">
    <source>
        <dbReference type="ARBA" id="ARBA00013368"/>
    </source>
</evidence>
<dbReference type="PANTHER" id="PTHR32114:SF2">
    <property type="entry name" value="ABC TRANSPORTER ABCH.3"/>
    <property type="match status" value="1"/>
</dbReference>
<evidence type="ECO:0000256" key="1">
    <source>
        <dbReference type="ARBA" id="ARBA00006930"/>
    </source>
</evidence>
<keyword evidence="7" id="KW-1185">Reference proteome</keyword>
<dbReference type="KEGG" id="psua:FLK61_31255"/>